<dbReference type="InterPro" id="IPR025491">
    <property type="entry name" value="DUF4382"/>
</dbReference>
<accession>A0ABZ0W8Q3</accession>
<gene>
    <name evidence="3" type="ORF">U0035_05120</name>
</gene>
<evidence type="ECO:0000313" key="4">
    <source>
        <dbReference type="Proteomes" id="UP001325680"/>
    </source>
</evidence>
<dbReference type="Proteomes" id="UP001325680">
    <property type="component" value="Chromosome"/>
</dbReference>
<name>A0ABZ0W8Q3_9BACT</name>
<evidence type="ECO:0000256" key="1">
    <source>
        <dbReference type="SAM" id="SignalP"/>
    </source>
</evidence>
<evidence type="ECO:0000259" key="2">
    <source>
        <dbReference type="Pfam" id="PF14321"/>
    </source>
</evidence>
<keyword evidence="1" id="KW-0732">Signal</keyword>
<evidence type="ECO:0000313" key="3">
    <source>
        <dbReference type="EMBL" id="WQD39526.1"/>
    </source>
</evidence>
<protein>
    <submittedName>
        <fullName evidence="3">DUF4382 domain-containing protein</fullName>
    </submittedName>
</protein>
<dbReference type="PROSITE" id="PS51257">
    <property type="entry name" value="PROKAR_LIPOPROTEIN"/>
    <property type="match status" value="1"/>
</dbReference>
<feature type="signal peptide" evidence="1">
    <location>
        <begin position="1"/>
        <end position="21"/>
    </location>
</feature>
<proteinExistence type="predicted"/>
<dbReference type="EMBL" id="CP139960">
    <property type="protein sequence ID" value="WQD39526.1"/>
    <property type="molecule type" value="Genomic_DNA"/>
</dbReference>
<keyword evidence="4" id="KW-1185">Reference proteome</keyword>
<reference evidence="3 4" key="1">
    <citation type="submission" date="2023-12" db="EMBL/GenBank/DDBJ databases">
        <title>Genome sequencing and assembly of bacterial species from a model synthetic community.</title>
        <authorList>
            <person name="Hogle S.L."/>
        </authorList>
    </citation>
    <scope>NUCLEOTIDE SEQUENCE [LARGE SCALE GENOMIC DNA]</scope>
    <source>
        <strain evidence="3 4">HAMBI_3031</strain>
    </source>
</reference>
<feature type="chain" id="PRO_5046684648" evidence="1">
    <location>
        <begin position="22"/>
        <end position="298"/>
    </location>
</feature>
<dbReference type="RefSeq" id="WP_114788962.1">
    <property type="nucleotide sequence ID" value="NZ_CP139960.1"/>
</dbReference>
<dbReference type="Pfam" id="PF14321">
    <property type="entry name" value="DUF4382"/>
    <property type="match status" value="1"/>
</dbReference>
<feature type="domain" description="DUF4382" evidence="2">
    <location>
        <begin position="32"/>
        <end position="208"/>
    </location>
</feature>
<sequence>MQKLFLSSMAMLLLVIISCKKNNETGAIPQMFSVYLTDNPANLEQVNIDIHSVEVKVDESGGGDEQQIAQHDHHRSNDSLGAPGGTLWHGGIPVGNGNEFGKWVSLDFAPGIYDILKLRNGIDMLLGSVQITGVVRKIRIALGSNNHVVKNGIQLPLQLADDSLNHHIYIDVLKESRIKNNDGSAAVYLDFDLGRSIYEQRDGYVLNPYLRTLPADRSLELEGYAFPAAASLIVSVYNDTDTATALPDGRGYFKIRGLELGRYSIKYGAGNSAYRDTTTIFNITKNKVTLPAMNLKKY</sequence>
<organism evidence="3 4">
    <name type="scientific">Niabella yanshanensis</name>
    <dbReference type="NCBI Taxonomy" id="577386"/>
    <lineage>
        <taxon>Bacteria</taxon>
        <taxon>Pseudomonadati</taxon>
        <taxon>Bacteroidota</taxon>
        <taxon>Chitinophagia</taxon>
        <taxon>Chitinophagales</taxon>
        <taxon>Chitinophagaceae</taxon>
        <taxon>Niabella</taxon>
    </lineage>
</organism>